<keyword evidence="6" id="KW-0812">Transmembrane</keyword>
<gene>
    <name evidence="12" type="ORF">AB5S05_02340</name>
</gene>
<dbReference type="Pfam" id="PF03748">
    <property type="entry name" value="FliL"/>
    <property type="match status" value="1"/>
</dbReference>
<evidence type="ECO:0000313" key="12">
    <source>
        <dbReference type="EMBL" id="MEX6500890.1"/>
    </source>
</evidence>
<proteinExistence type="inferred from homology"/>
<evidence type="ECO:0000256" key="4">
    <source>
        <dbReference type="ARBA" id="ARBA00022475"/>
    </source>
</evidence>
<evidence type="ECO:0000256" key="2">
    <source>
        <dbReference type="ARBA" id="ARBA00004162"/>
    </source>
</evidence>
<name>A0ABV3YNK1_9PSED</name>
<evidence type="ECO:0000256" key="5">
    <source>
        <dbReference type="ARBA" id="ARBA00022500"/>
    </source>
</evidence>
<comment type="function">
    <text evidence="1 10">Controls the rotational direction of flagella during chemotaxis.</text>
</comment>
<keyword evidence="12" id="KW-0282">Flagellum</keyword>
<evidence type="ECO:0000313" key="13">
    <source>
        <dbReference type="Proteomes" id="UP001560296"/>
    </source>
</evidence>
<feature type="signal peptide" evidence="11">
    <location>
        <begin position="1"/>
        <end position="19"/>
    </location>
</feature>
<dbReference type="PANTHER" id="PTHR35091">
    <property type="entry name" value="FLAGELLAR PROTEIN FLIL"/>
    <property type="match status" value="1"/>
</dbReference>
<reference evidence="12 13" key="1">
    <citation type="submission" date="2024-07" db="EMBL/GenBank/DDBJ databases">
        <authorList>
            <person name="Li M."/>
        </authorList>
    </citation>
    <scope>NUCLEOTIDE SEQUENCE [LARGE SCALE GENOMIC DNA]</scope>
    <source>
        <strain evidence="12 13">25A3E</strain>
    </source>
</reference>
<keyword evidence="9 10" id="KW-0472">Membrane</keyword>
<dbReference type="PANTHER" id="PTHR35091:SF2">
    <property type="entry name" value="FLAGELLAR PROTEIN FLIL"/>
    <property type="match status" value="1"/>
</dbReference>
<protein>
    <recommendedName>
        <fullName evidence="10">Flagellar protein FliL</fullName>
    </recommendedName>
</protein>
<evidence type="ECO:0000256" key="3">
    <source>
        <dbReference type="ARBA" id="ARBA00008281"/>
    </source>
</evidence>
<keyword evidence="12" id="KW-0966">Cell projection</keyword>
<dbReference type="InterPro" id="IPR005503">
    <property type="entry name" value="FliL"/>
</dbReference>
<dbReference type="Proteomes" id="UP001560296">
    <property type="component" value="Unassembled WGS sequence"/>
</dbReference>
<keyword evidence="13" id="KW-1185">Reference proteome</keyword>
<evidence type="ECO:0000256" key="8">
    <source>
        <dbReference type="ARBA" id="ARBA00022989"/>
    </source>
</evidence>
<dbReference type="EMBL" id="JBFTEG010000001">
    <property type="protein sequence ID" value="MEX6500890.1"/>
    <property type="molecule type" value="Genomic_DNA"/>
</dbReference>
<keyword evidence="4" id="KW-1003">Cell membrane</keyword>
<evidence type="ECO:0000256" key="11">
    <source>
        <dbReference type="SAM" id="SignalP"/>
    </source>
</evidence>
<keyword evidence="5 10" id="KW-0145">Chemotaxis</keyword>
<keyword evidence="12" id="KW-0969">Cilium</keyword>
<comment type="subcellular location">
    <subcellularLocation>
        <location evidence="10">Cell inner membrane</location>
    </subcellularLocation>
    <subcellularLocation>
        <location evidence="2">Cell membrane</location>
        <topology evidence="2">Single-pass membrane protein</topology>
    </subcellularLocation>
</comment>
<keyword evidence="7 10" id="KW-0283">Flagellar rotation</keyword>
<dbReference type="RefSeq" id="WP_369285852.1">
    <property type="nucleotide sequence ID" value="NZ_JBFTEG010000001.1"/>
</dbReference>
<evidence type="ECO:0000256" key="9">
    <source>
        <dbReference type="ARBA" id="ARBA00023136"/>
    </source>
</evidence>
<comment type="similarity">
    <text evidence="3 10">Belongs to the FliL family.</text>
</comment>
<keyword evidence="11" id="KW-0732">Signal</keyword>
<feature type="chain" id="PRO_5045807974" description="Flagellar protein FliL" evidence="11">
    <location>
        <begin position="20"/>
        <end position="137"/>
    </location>
</feature>
<evidence type="ECO:0000256" key="10">
    <source>
        <dbReference type="RuleBase" id="RU364125"/>
    </source>
</evidence>
<organism evidence="12 13">
    <name type="scientific">Pseudomonas zhanjiangensis</name>
    <dbReference type="NCBI Taxonomy" id="3239015"/>
    <lineage>
        <taxon>Bacteria</taxon>
        <taxon>Pseudomonadati</taxon>
        <taxon>Pseudomonadota</taxon>
        <taxon>Gammaproteobacteria</taxon>
        <taxon>Pseudomonadales</taxon>
        <taxon>Pseudomonadaceae</taxon>
        <taxon>Pseudomonas</taxon>
    </lineage>
</organism>
<evidence type="ECO:0000256" key="6">
    <source>
        <dbReference type="ARBA" id="ARBA00022692"/>
    </source>
</evidence>
<evidence type="ECO:0000256" key="1">
    <source>
        <dbReference type="ARBA" id="ARBA00002254"/>
    </source>
</evidence>
<comment type="caution">
    <text evidence="12">The sequence shown here is derived from an EMBL/GenBank/DDBJ whole genome shotgun (WGS) entry which is preliminary data.</text>
</comment>
<sequence>MKAVIAVLLALSMPLLASASESKSEGEEGKAPVVAYINLTPALVGNFGVGPKLKFYKADVALRVTGSEAEEKVKHHEPLIRNQLVMLFSQQTDQTMGAAGAKEALRQEALKQVQDVLTQEEGAPLVEDLLFNNLIIQ</sequence>
<keyword evidence="10" id="KW-0997">Cell inner membrane</keyword>
<accession>A0ABV3YNK1</accession>
<keyword evidence="8" id="KW-1133">Transmembrane helix</keyword>
<evidence type="ECO:0000256" key="7">
    <source>
        <dbReference type="ARBA" id="ARBA00022779"/>
    </source>
</evidence>